<name>A0A292PUI5_9PEZI</name>
<proteinExistence type="predicted"/>
<feature type="region of interest" description="Disordered" evidence="1">
    <location>
        <begin position="54"/>
        <end position="119"/>
    </location>
</feature>
<reference evidence="2" key="1">
    <citation type="submission" date="2015-10" db="EMBL/GenBank/DDBJ databases">
        <authorList>
            <person name="Regsiter A."/>
            <person name="william w."/>
        </authorList>
    </citation>
    <scope>NUCLEOTIDE SEQUENCE</scope>
    <source>
        <strain evidence="2">Montdore</strain>
    </source>
</reference>
<keyword evidence="3" id="KW-1185">Reference proteome</keyword>
<protein>
    <submittedName>
        <fullName evidence="2">Uncharacterized protein</fullName>
    </submittedName>
</protein>
<dbReference type="AlphaFoldDB" id="A0A292PUI5"/>
<dbReference type="Proteomes" id="UP001412239">
    <property type="component" value="Unassembled WGS sequence"/>
</dbReference>
<evidence type="ECO:0000313" key="2">
    <source>
        <dbReference type="EMBL" id="CUS10130.1"/>
    </source>
</evidence>
<organism evidence="2 3">
    <name type="scientific">Tuber aestivum</name>
    <name type="common">summer truffle</name>
    <dbReference type="NCBI Taxonomy" id="59557"/>
    <lineage>
        <taxon>Eukaryota</taxon>
        <taxon>Fungi</taxon>
        <taxon>Dikarya</taxon>
        <taxon>Ascomycota</taxon>
        <taxon>Pezizomycotina</taxon>
        <taxon>Pezizomycetes</taxon>
        <taxon>Pezizales</taxon>
        <taxon>Tuberaceae</taxon>
        <taxon>Tuber</taxon>
    </lineage>
</organism>
<evidence type="ECO:0000313" key="3">
    <source>
        <dbReference type="Proteomes" id="UP001412239"/>
    </source>
</evidence>
<sequence length="155" mass="17091">MPKEVVIHHQLILGMDEHTILSPNVSIANERFVTASKGNQPDLYWALPLCRGGGSERSTRTISNLPSPQARSSKQDGTGTFSAQRPRNHKPGIHSDRGQPEAWGAPSQKPPSLPSLSTRRRGPRAVWLCLLEYTRSQSPLVFPKSFSASYPLTHS</sequence>
<dbReference type="EMBL" id="LN891055">
    <property type="protein sequence ID" value="CUS10130.1"/>
    <property type="molecule type" value="Genomic_DNA"/>
</dbReference>
<accession>A0A292PUI5</accession>
<evidence type="ECO:0000256" key="1">
    <source>
        <dbReference type="SAM" id="MobiDB-lite"/>
    </source>
</evidence>
<gene>
    <name evidence="2" type="ORF">GSTUAT00005768001</name>
</gene>
<feature type="compositionally biased region" description="Polar residues" evidence="1">
    <location>
        <begin position="60"/>
        <end position="85"/>
    </location>
</feature>